<reference evidence="19 20" key="1">
    <citation type="submission" date="2016-12" db="EMBL/GenBank/DDBJ databases">
        <title>Discovery of methanogenic haloarchaea.</title>
        <authorList>
            <person name="Sorokin D.Y."/>
            <person name="Makarova K.S."/>
            <person name="Abbas B."/>
            <person name="Ferrer M."/>
            <person name="Golyshin P.N."/>
        </authorList>
    </citation>
    <scope>NUCLEOTIDE SEQUENCE [LARGE SCALE GENOMIC DNA]</scope>
    <source>
        <strain evidence="19">AMET1</strain>
    </source>
</reference>
<evidence type="ECO:0000256" key="15">
    <source>
        <dbReference type="HAMAP-Rule" id="MF_00012"/>
    </source>
</evidence>
<dbReference type="GO" id="GO:0051537">
    <property type="term" value="F:2 iron, 2 sulfur cluster binding"/>
    <property type="evidence" value="ECO:0007669"/>
    <property type="project" value="UniProtKB-UniRule"/>
</dbReference>
<evidence type="ECO:0000256" key="6">
    <source>
        <dbReference type="ARBA" id="ARBA00022842"/>
    </source>
</evidence>
<gene>
    <name evidence="15" type="primary">ilvD</name>
    <name evidence="19" type="ORF">AMET1_0289</name>
</gene>
<keyword evidence="9 15" id="KW-0456">Lyase</keyword>
<comment type="cofactor">
    <cofactor evidence="1 15">
        <name>Mg(2+)</name>
        <dbReference type="ChEBI" id="CHEBI:18420"/>
    </cofactor>
</comment>
<dbReference type="GO" id="GO:0005829">
    <property type="term" value="C:cytosol"/>
    <property type="evidence" value="ECO:0007669"/>
    <property type="project" value="TreeGrafter"/>
</dbReference>
<dbReference type="PROSITE" id="PS00887">
    <property type="entry name" value="ILVD_EDD_2"/>
    <property type="match status" value="1"/>
</dbReference>
<dbReference type="PANTHER" id="PTHR43661">
    <property type="entry name" value="D-XYLONATE DEHYDRATASE"/>
    <property type="match status" value="1"/>
</dbReference>
<dbReference type="InterPro" id="IPR020558">
    <property type="entry name" value="DiOHA_6PGluconate_deHydtase_CS"/>
</dbReference>
<evidence type="ECO:0000256" key="2">
    <source>
        <dbReference type="ARBA" id="ARBA00006486"/>
    </source>
</evidence>
<dbReference type="GO" id="GO:0009099">
    <property type="term" value="P:L-valine biosynthetic process"/>
    <property type="evidence" value="ECO:0007669"/>
    <property type="project" value="UniProtKB-UniRule"/>
</dbReference>
<keyword evidence="5 15" id="KW-0479">Metal-binding</keyword>
<evidence type="ECO:0000256" key="13">
    <source>
        <dbReference type="ARBA" id="ARBA00029437"/>
    </source>
</evidence>
<name>A0A1Y3GEB4_9EURY</name>
<protein>
    <recommendedName>
        <fullName evidence="14 15">Dihydroxy-acid dehydratase</fullName>
        <shortName evidence="15">DAD</shortName>
        <ecNumber evidence="14 15">4.2.1.9</ecNumber>
    </recommendedName>
</protein>
<dbReference type="InterPro" id="IPR000581">
    <property type="entry name" value="ILV_EDD_N"/>
</dbReference>
<evidence type="ECO:0000256" key="1">
    <source>
        <dbReference type="ARBA" id="ARBA00001946"/>
    </source>
</evidence>
<dbReference type="Gene3D" id="3.50.30.80">
    <property type="entry name" value="IlvD/EDD C-terminal domain-like"/>
    <property type="match status" value="1"/>
</dbReference>
<dbReference type="SUPFAM" id="SSF52016">
    <property type="entry name" value="LeuD/IlvD-like"/>
    <property type="match status" value="1"/>
</dbReference>
<dbReference type="Proteomes" id="UP000195137">
    <property type="component" value="Unassembled WGS sequence"/>
</dbReference>
<dbReference type="UniPathway" id="UPA00047">
    <property type="reaction ID" value="UER00057"/>
</dbReference>
<dbReference type="PROSITE" id="PS00886">
    <property type="entry name" value="ILVD_EDD_1"/>
    <property type="match status" value="1"/>
</dbReference>
<dbReference type="UniPathway" id="UPA00049">
    <property type="reaction ID" value="UER00061"/>
</dbReference>
<evidence type="ECO:0000256" key="14">
    <source>
        <dbReference type="ARBA" id="ARBA00029490"/>
    </source>
</evidence>
<evidence type="ECO:0000256" key="11">
    <source>
        <dbReference type="ARBA" id="ARBA00029304"/>
    </source>
</evidence>
<feature type="compositionally biased region" description="Basic and acidic residues" evidence="16">
    <location>
        <begin position="538"/>
        <end position="547"/>
    </location>
</feature>
<keyword evidence="4 15" id="KW-0001">2Fe-2S</keyword>
<dbReference type="EC" id="4.2.1.9" evidence="14 15"/>
<dbReference type="SUPFAM" id="SSF143975">
    <property type="entry name" value="IlvD/EDD N-terminal domain-like"/>
    <property type="match status" value="1"/>
</dbReference>
<evidence type="ECO:0000256" key="16">
    <source>
        <dbReference type="SAM" id="MobiDB-lite"/>
    </source>
</evidence>
<evidence type="ECO:0000256" key="9">
    <source>
        <dbReference type="ARBA" id="ARBA00023239"/>
    </source>
</evidence>
<evidence type="ECO:0000256" key="5">
    <source>
        <dbReference type="ARBA" id="ARBA00022723"/>
    </source>
</evidence>
<dbReference type="NCBIfam" id="NF002068">
    <property type="entry name" value="PRK00911.1"/>
    <property type="match status" value="1"/>
</dbReference>
<evidence type="ECO:0000256" key="7">
    <source>
        <dbReference type="ARBA" id="ARBA00023004"/>
    </source>
</evidence>
<keyword evidence="7 15" id="KW-0408">Iron</keyword>
<evidence type="ECO:0000313" key="19">
    <source>
        <dbReference type="EMBL" id="OUJ18643.1"/>
    </source>
</evidence>
<evidence type="ECO:0000256" key="4">
    <source>
        <dbReference type="ARBA" id="ARBA00022714"/>
    </source>
</evidence>
<evidence type="ECO:0000256" key="8">
    <source>
        <dbReference type="ARBA" id="ARBA00023014"/>
    </source>
</evidence>
<dbReference type="NCBIfam" id="TIGR00110">
    <property type="entry name" value="ilvD"/>
    <property type="match status" value="1"/>
</dbReference>
<keyword evidence="20" id="KW-1185">Reference proteome</keyword>
<dbReference type="InterPro" id="IPR037237">
    <property type="entry name" value="IlvD/EDD_N"/>
</dbReference>
<feature type="domain" description="Dihydroxy-acid/6-phosphogluconate dehydratase C-terminal" evidence="18">
    <location>
        <begin position="354"/>
        <end position="543"/>
    </location>
</feature>
<comment type="caution">
    <text evidence="19">The sequence shown here is derived from an EMBL/GenBank/DDBJ whole genome shotgun (WGS) entry which is preliminary data.</text>
</comment>
<feature type="active site" description="Proton acceptor" evidence="15">
    <location>
        <position position="464"/>
    </location>
</feature>
<dbReference type="AlphaFoldDB" id="A0A1Y3GEB4"/>
<comment type="function">
    <text evidence="15">Functions in the biosynthesis of branched-chain amino acids. Catalyzes the dehydration of (2R,3R)-2,3-dihydroxy-3-methylpentanoate (2,3-dihydroxy-3-methylvalerate) into 2-oxo-3-methylpentanoate (2-oxo-3-methylvalerate) and of (2R)-2,3-dihydroxy-3-methylbutanoate (2,3-dihydroxyisovalerate) into 2-oxo-3-methylbutanoate (2-oxoisovalerate), the penultimate precursor to L-isoleucine and L-valine, respectively.</text>
</comment>
<dbReference type="PANTHER" id="PTHR43661:SF3">
    <property type="entry name" value="D-XYLONATE DEHYDRATASE YAGF-RELATED"/>
    <property type="match status" value="1"/>
</dbReference>
<feature type="compositionally biased region" description="Basic residues" evidence="16">
    <location>
        <begin position="512"/>
        <end position="522"/>
    </location>
</feature>
<comment type="pathway">
    <text evidence="12 15">Amino-acid biosynthesis; L-valine biosynthesis; L-valine from pyruvate: step 3/4.</text>
</comment>
<keyword evidence="8 15" id="KW-0411">Iron-sulfur</keyword>
<dbReference type="EMBL" id="MRZU01000003">
    <property type="protein sequence ID" value="OUJ18643.1"/>
    <property type="molecule type" value="Genomic_DNA"/>
</dbReference>
<comment type="catalytic activity">
    <reaction evidence="11">
        <text>(2R)-2,3-dihydroxy-3-methylbutanoate = 3-methyl-2-oxobutanoate + H2O</text>
        <dbReference type="Rhea" id="RHEA:24809"/>
        <dbReference type="ChEBI" id="CHEBI:11851"/>
        <dbReference type="ChEBI" id="CHEBI:15377"/>
        <dbReference type="ChEBI" id="CHEBI:49072"/>
        <dbReference type="EC" id="4.2.1.9"/>
    </reaction>
    <physiologicalReaction direction="left-to-right" evidence="11">
        <dbReference type="Rhea" id="RHEA:24810"/>
    </physiologicalReaction>
</comment>
<feature type="region of interest" description="Disordered" evidence="16">
    <location>
        <begin position="512"/>
        <end position="547"/>
    </location>
</feature>
<keyword evidence="3 15" id="KW-0028">Amino-acid biosynthesis</keyword>
<feature type="binding site" evidence="15">
    <location>
        <position position="438"/>
    </location>
    <ligand>
        <name>Mg(2+)</name>
        <dbReference type="ChEBI" id="CHEBI:18420"/>
    </ligand>
</feature>
<feature type="binding site" evidence="15">
    <location>
        <position position="78"/>
    </location>
    <ligand>
        <name>Mg(2+)</name>
        <dbReference type="ChEBI" id="CHEBI:18420"/>
    </ligand>
</feature>
<comment type="caution">
    <text evidence="15">Lacks conserved residue(s) required for the propagation of feature annotation.</text>
</comment>
<keyword evidence="6 15" id="KW-0460">Magnesium</keyword>
<feature type="modified residue" description="N6-carboxylysine" evidence="15">
    <location>
        <position position="121"/>
    </location>
</feature>
<accession>A0A1Y3GEB4</accession>
<comment type="similarity">
    <text evidence="2 15">Belongs to the IlvD/Edd family.</text>
</comment>
<dbReference type="HAMAP" id="MF_00012">
    <property type="entry name" value="IlvD"/>
    <property type="match status" value="1"/>
</dbReference>
<evidence type="ECO:0000256" key="3">
    <source>
        <dbReference type="ARBA" id="ARBA00022605"/>
    </source>
</evidence>
<dbReference type="RefSeq" id="WP_086636715.1">
    <property type="nucleotide sequence ID" value="NZ_MRZU01000003.1"/>
</dbReference>
<organism evidence="19 20">
    <name type="scientific">Methanonatronarchaeum thermophilum</name>
    <dbReference type="NCBI Taxonomy" id="1927129"/>
    <lineage>
        <taxon>Archaea</taxon>
        <taxon>Methanobacteriati</taxon>
        <taxon>Methanobacteriota</taxon>
        <taxon>Methanonatronarchaeia</taxon>
        <taxon>Methanonatronarchaeales</taxon>
        <taxon>Methanonatronarchaeaceae</taxon>
        <taxon>Methanonatronarchaeum</taxon>
    </lineage>
</organism>
<evidence type="ECO:0000259" key="18">
    <source>
        <dbReference type="Pfam" id="PF24877"/>
    </source>
</evidence>
<feature type="binding site" description="via carbamate group" evidence="15">
    <location>
        <position position="121"/>
    </location>
    <ligand>
        <name>Mg(2+)</name>
        <dbReference type="ChEBI" id="CHEBI:18420"/>
    </ligand>
</feature>
<dbReference type="Pfam" id="PF24877">
    <property type="entry name" value="ILV_EDD_C"/>
    <property type="match status" value="1"/>
</dbReference>
<evidence type="ECO:0000313" key="20">
    <source>
        <dbReference type="Proteomes" id="UP000195137"/>
    </source>
</evidence>
<dbReference type="InterPro" id="IPR004404">
    <property type="entry name" value="DihydroxyA_deHydtase"/>
</dbReference>
<dbReference type="GO" id="GO:0009097">
    <property type="term" value="P:isoleucine biosynthetic process"/>
    <property type="evidence" value="ECO:0007669"/>
    <property type="project" value="UniProtKB-UniRule"/>
</dbReference>
<dbReference type="InterPro" id="IPR042096">
    <property type="entry name" value="Dihydro-acid_dehy_C"/>
</dbReference>
<evidence type="ECO:0000256" key="10">
    <source>
        <dbReference type="ARBA" id="ARBA00023304"/>
    </source>
</evidence>
<evidence type="ECO:0000259" key="17">
    <source>
        <dbReference type="Pfam" id="PF00920"/>
    </source>
</evidence>
<feature type="binding site" evidence="15">
    <location>
        <position position="120"/>
    </location>
    <ligand>
        <name>Mg(2+)</name>
        <dbReference type="ChEBI" id="CHEBI:18420"/>
    </ligand>
</feature>
<dbReference type="GO" id="GO:0004160">
    <property type="term" value="F:dihydroxy-acid dehydratase activity"/>
    <property type="evidence" value="ECO:0007669"/>
    <property type="project" value="UniProtKB-UniRule"/>
</dbReference>
<comment type="cofactor">
    <cofactor evidence="15">
        <name>[2Fe-2S] cluster</name>
        <dbReference type="ChEBI" id="CHEBI:190135"/>
    </cofactor>
    <text evidence="15">Binds 1 [2Fe-2S] cluster per subunit. This cluster acts as a Lewis acid cofactor.</text>
</comment>
<evidence type="ECO:0000256" key="12">
    <source>
        <dbReference type="ARBA" id="ARBA00029436"/>
    </source>
</evidence>
<proteinExistence type="inferred from homology"/>
<comment type="pathway">
    <text evidence="13 15">Amino-acid biosynthesis; L-isoleucine biosynthesis; L-isoleucine from 2-oxobutanoate: step 3/4.</text>
</comment>
<dbReference type="InterPro" id="IPR056740">
    <property type="entry name" value="ILV_EDD_C"/>
</dbReference>
<keyword evidence="10 15" id="KW-0100">Branched-chain amino acid biosynthesis</keyword>
<dbReference type="FunFam" id="3.50.30.80:FF:000001">
    <property type="entry name" value="Dihydroxy-acid dehydratase"/>
    <property type="match status" value="1"/>
</dbReference>
<sequence length="547" mass="58767">MRSNTVKKGLKRTPTRALLKANGVTDNDMNKPFVGIANAWSEIVPGHLHLRELAKEVKHGVSSGGGVPFEFGSIGICDGIAMGHRGMRYSLPSRDLIADSIEAMAEAHQFDGLVLLASCDKILPGMLMGALRIDIPTIMVTGGPMLSEKMDNQDLTLISTFEGIGKYKSGEIDENKILEMENKACPSCGSCQGMYTANTFSCLIETMGLSLPKCATSHACSSEKRRIARESGSQIMKLIENKKTARDIISETAIENAIKVDMMLGGSTNTTLHIPAIAAEAGYNTTLKQFDQASNKTPYLVSMRPGGKHVMTDLHNAGGIPGLIKQTKNLLKNTETVNGKTLFENTENTTINQEVIKSPENPLRQTGGIAILYGNLAPNGSVLKVSAVEPEMYEFTGKAKIYENEDQAVDAILDGEVKKGDVVVIRYEGPKGGPGMPEMLAPTSALTGMGLEKSVALLTDGRFSGGTRGPCIGHISPEAADGGPIAYIKPGDKIEINIPKKQINVKLTQKQLKKRKKEIKPKKTNETGLLGRYGKNAESPDKGGRIT</sequence>
<feature type="domain" description="Dihydroxy-acid/6-phosphogluconate dehydratase N-terminal" evidence="17">
    <location>
        <begin position="31"/>
        <end position="345"/>
    </location>
</feature>
<comment type="subunit">
    <text evidence="15">Homodimer.</text>
</comment>
<dbReference type="OrthoDB" id="8674at2157"/>
<dbReference type="Pfam" id="PF00920">
    <property type="entry name" value="ILVD_EDD_N"/>
    <property type="match status" value="1"/>
</dbReference>
<dbReference type="GO" id="GO:0000287">
    <property type="term" value="F:magnesium ion binding"/>
    <property type="evidence" value="ECO:0007669"/>
    <property type="project" value="UniProtKB-UniRule"/>
</dbReference>
<comment type="catalytic activity">
    <reaction evidence="15">
        <text>(2R,3R)-2,3-dihydroxy-3-methylpentanoate = (S)-3-methyl-2-oxopentanoate + H2O</text>
        <dbReference type="Rhea" id="RHEA:27694"/>
        <dbReference type="ChEBI" id="CHEBI:15377"/>
        <dbReference type="ChEBI" id="CHEBI:35146"/>
        <dbReference type="ChEBI" id="CHEBI:49258"/>
        <dbReference type="EC" id="4.2.1.9"/>
    </reaction>
</comment>